<proteinExistence type="predicted"/>
<organism evidence="1 2">
    <name type="scientific">Aequitasia blattaphilus</name>
    <dbReference type="NCBI Taxonomy" id="2949332"/>
    <lineage>
        <taxon>Bacteria</taxon>
        <taxon>Bacillati</taxon>
        <taxon>Bacillota</taxon>
        <taxon>Clostridia</taxon>
        <taxon>Lachnospirales</taxon>
        <taxon>Lachnospiraceae</taxon>
        <taxon>Aequitasia</taxon>
    </lineage>
</organism>
<dbReference type="RefSeq" id="WP_262067401.1">
    <property type="nucleotide sequence ID" value="NZ_JAMXOD010000035.1"/>
</dbReference>
<dbReference type="EMBL" id="JAMZFW010000035">
    <property type="protein sequence ID" value="MCP1103632.1"/>
    <property type="molecule type" value="Genomic_DNA"/>
</dbReference>
<gene>
    <name evidence="1" type="ORF">NK125_14615</name>
</gene>
<comment type="caution">
    <text evidence="1">The sequence shown here is derived from an EMBL/GenBank/DDBJ whole genome shotgun (WGS) entry which is preliminary data.</text>
</comment>
<protein>
    <submittedName>
        <fullName evidence="1">Uncharacterized protein</fullName>
    </submittedName>
</protein>
<reference evidence="1 2" key="1">
    <citation type="journal article" date="2022" name="Genome Biol. Evol.">
        <title>Host diet, physiology and behaviors set the stage for Lachnospiraceae cladogenesis.</title>
        <authorList>
            <person name="Vera-Ponce De Leon A."/>
            <person name="Schneider M."/>
            <person name="Jahnes B.C."/>
            <person name="Sadowski V."/>
            <person name="Camuy-Velez L.A."/>
            <person name="Duan J."/>
            <person name="Sabree Z.L."/>
        </authorList>
    </citation>
    <scope>NUCLEOTIDE SEQUENCE [LARGE SCALE GENOMIC DNA]</scope>
    <source>
        <strain evidence="1 2">PAL113</strain>
    </source>
</reference>
<sequence length="104" mass="12224">MTVIKIIRGHPVANIDFLVEEYKLSRLTITRRINEMVDSERYKNIKRLVQIMNGRIVGVNYLAFYDFMSYYDDLKESNLAKDLPIFDPAEVATEIGWYKDEEAV</sequence>
<dbReference type="Proteomes" id="UP001523566">
    <property type="component" value="Unassembled WGS sequence"/>
</dbReference>
<evidence type="ECO:0000313" key="2">
    <source>
        <dbReference type="Proteomes" id="UP001523566"/>
    </source>
</evidence>
<accession>A0ABT1ECS7</accession>
<keyword evidence="2" id="KW-1185">Reference proteome</keyword>
<evidence type="ECO:0000313" key="1">
    <source>
        <dbReference type="EMBL" id="MCP1103632.1"/>
    </source>
</evidence>
<name>A0ABT1ECS7_9FIRM</name>